<comment type="caution">
    <text evidence="5">The sequence shown here is derived from an EMBL/GenBank/DDBJ whole genome shotgun (WGS) entry which is preliminary data.</text>
</comment>
<proteinExistence type="predicted"/>
<dbReference type="EMBL" id="JAACJM010000203">
    <property type="protein sequence ID" value="KAF5337924.1"/>
    <property type="molecule type" value="Genomic_DNA"/>
</dbReference>
<dbReference type="GO" id="GO:0008270">
    <property type="term" value="F:zinc ion binding"/>
    <property type="evidence" value="ECO:0007669"/>
    <property type="project" value="InterPro"/>
</dbReference>
<dbReference type="Pfam" id="PF00172">
    <property type="entry name" value="Zn_clus"/>
    <property type="match status" value="1"/>
</dbReference>
<dbReference type="CDD" id="cd00067">
    <property type="entry name" value="GAL4"/>
    <property type="match status" value="1"/>
</dbReference>
<dbReference type="InterPro" id="IPR021858">
    <property type="entry name" value="Fun_TF"/>
</dbReference>
<dbReference type="InterPro" id="IPR036864">
    <property type="entry name" value="Zn2-C6_fun-type_DNA-bd_sf"/>
</dbReference>
<feature type="compositionally biased region" description="Low complexity" evidence="3">
    <location>
        <begin position="1"/>
        <end position="29"/>
    </location>
</feature>
<dbReference type="PROSITE" id="PS00463">
    <property type="entry name" value="ZN2_CY6_FUNGAL_1"/>
    <property type="match status" value="1"/>
</dbReference>
<dbReference type="InterPro" id="IPR001138">
    <property type="entry name" value="Zn2Cys6_DnaBD"/>
</dbReference>
<keyword evidence="2" id="KW-0539">Nucleus</keyword>
<keyword evidence="6" id="KW-1185">Reference proteome</keyword>
<protein>
    <recommendedName>
        <fullName evidence="4">Zn(2)-C6 fungal-type domain-containing protein</fullName>
    </recommendedName>
</protein>
<comment type="subcellular location">
    <subcellularLocation>
        <location evidence="1">Nucleus</location>
    </subcellularLocation>
</comment>
<evidence type="ECO:0000256" key="1">
    <source>
        <dbReference type="ARBA" id="ARBA00004123"/>
    </source>
</evidence>
<evidence type="ECO:0000256" key="2">
    <source>
        <dbReference type="ARBA" id="ARBA00023242"/>
    </source>
</evidence>
<dbReference type="PANTHER" id="PTHR37534:SF20">
    <property type="entry name" value="PRO1A C6 ZINK-FINGER PROTEIN"/>
    <property type="match status" value="1"/>
</dbReference>
<feature type="compositionally biased region" description="Polar residues" evidence="3">
    <location>
        <begin position="42"/>
        <end position="53"/>
    </location>
</feature>
<gene>
    <name evidence="5" type="ORF">D9758_013109</name>
</gene>
<sequence>MPYKNSKSPSSSPSPSTSSSRSPLTNTSPLMAPAPEEYDPPSRSSSLRGTPNRHSIDLPRNQTASKGGCWTCRLRRKKCDEQREGDSCRTCIRLTIECLGWGPKRPEWMRDKQAVDAYKANIKAQLTRAGLIRGQPRSSLLQAQAQVNVNRDTNESTPTTARPQAYHRYSAPVSSPPSTSSLGLELDLGAFGMNNGFLDTSHNLMGVPGASNSGFHQLPAASYSDPNLSGLDLNASYFRYPSPQSSTPLSNLSNDPLDFDLSSLGGSSHAGFNFDVRPPSPLSTDFGIAGSSSNLSDQENHVMYYFENVRKVHFLFGGNTMTNVTYSLIMQEPRGAVTNAVCALASLHFKRMRVAQGYEAPDPNPEHSAAKYFYDEAFFQVANAKRIRGCYNESDVIAALHLVCFSQLSGGATDWEPVLAMALEWLSQTGLPNDEDPKMTVQNMNTAAQVAVKCTMWNDIFASLTLIRPPKFFSLYKRLLGRENLLLDNMGLQMDLLTGCPDEAMLAIAEVSALAHWKSAEHRKGTLSCRELIRRGDDIEQRLRHHRTDPSTGDQAPLHPNLLQPSISDNGTSFANDNVRRVLASIFRETAMLYLHTVLNDPNPGVPDISTSVDTIVQLIRQLPPSDADRAIVFPICIAACMTDDSSRRVFLKGRFQAQDESIGNLMRTRLLMEAVWQKRDVNGGGLVDWRETMREKNLNLLLV</sequence>
<dbReference type="PANTHER" id="PTHR37534">
    <property type="entry name" value="TRANSCRIPTIONAL ACTIVATOR PROTEIN UGA3"/>
    <property type="match status" value="1"/>
</dbReference>
<dbReference type="OrthoDB" id="5419315at2759"/>
<dbReference type="GO" id="GO:0005634">
    <property type="term" value="C:nucleus"/>
    <property type="evidence" value="ECO:0007669"/>
    <property type="project" value="UniProtKB-SubCell"/>
</dbReference>
<dbReference type="PROSITE" id="PS50048">
    <property type="entry name" value="ZN2_CY6_FUNGAL_2"/>
    <property type="match status" value="1"/>
</dbReference>
<feature type="domain" description="Zn(2)-C6 fungal-type" evidence="4">
    <location>
        <begin position="68"/>
        <end position="98"/>
    </location>
</feature>
<accession>A0A8H5CA49</accession>
<evidence type="ECO:0000313" key="6">
    <source>
        <dbReference type="Proteomes" id="UP000559256"/>
    </source>
</evidence>
<organism evidence="5 6">
    <name type="scientific">Tetrapyrgos nigripes</name>
    <dbReference type="NCBI Taxonomy" id="182062"/>
    <lineage>
        <taxon>Eukaryota</taxon>
        <taxon>Fungi</taxon>
        <taxon>Dikarya</taxon>
        <taxon>Basidiomycota</taxon>
        <taxon>Agaricomycotina</taxon>
        <taxon>Agaricomycetes</taxon>
        <taxon>Agaricomycetidae</taxon>
        <taxon>Agaricales</taxon>
        <taxon>Marasmiineae</taxon>
        <taxon>Marasmiaceae</taxon>
        <taxon>Tetrapyrgos</taxon>
    </lineage>
</organism>
<evidence type="ECO:0000313" key="5">
    <source>
        <dbReference type="EMBL" id="KAF5337924.1"/>
    </source>
</evidence>
<feature type="compositionally biased region" description="Polar residues" evidence="3">
    <location>
        <begin position="149"/>
        <end position="162"/>
    </location>
</feature>
<dbReference type="Proteomes" id="UP000559256">
    <property type="component" value="Unassembled WGS sequence"/>
</dbReference>
<name>A0A8H5CA49_9AGAR</name>
<dbReference type="AlphaFoldDB" id="A0A8H5CA49"/>
<dbReference type="Pfam" id="PF11951">
    <property type="entry name" value="Fungal_trans_2"/>
    <property type="match status" value="1"/>
</dbReference>
<dbReference type="SUPFAM" id="SSF57701">
    <property type="entry name" value="Zn2/Cys6 DNA-binding domain"/>
    <property type="match status" value="1"/>
</dbReference>
<feature type="region of interest" description="Disordered" evidence="3">
    <location>
        <begin position="1"/>
        <end position="61"/>
    </location>
</feature>
<dbReference type="SMART" id="SM00066">
    <property type="entry name" value="GAL4"/>
    <property type="match status" value="1"/>
</dbReference>
<evidence type="ECO:0000256" key="3">
    <source>
        <dbReference type="SAM" id="MobiDB-lite"/>
    </source>
</evidence>
<feature type="region of interest" description="Disordered" evidence="3">
    <location>
        <begin position="149"/>
        <end position="178"/>
    </location>
</feature>
<reference evidence="5 6" key="1">
    <citation type="journal article" date="2020" name="ISME J.">
        <title>Uncovering the hidden diversity of litter-decomposition mechanisms in mushroom-forming fungi.</title>
        <authorList>
            <person name="Floudas D."/>
            <person name="Bentzer J."/>
            <person name="Ahren D."/>
            <person name="Johansson T."/>
            <person name="Persson P."/>
            <person name="Tunlid A."/>
        </authorList>
    </citation>
    <scope>NUCLEOTIDE SEQUENCE [LARGE SCALE GENOMIC DNA]</scope>
    <source>
        <strain evidence="5 6">CBS 291.85</strain>
    </source>
</reference>
<evidence type="ECO:0000259" key="4">
    <source>
        <dbReference type="PROSITE" id="PS50048"/>
    </source>
</evidence>
<feature type="region of interest" description="Disordered" evidence="3">
    <location>
        <begin position="546"/>
        <end position="570"/>
    </location>
</feature>
<dbReference type="GO" id="GO:0000981">
    <property type="term" value="F:DNA-binding transcription factor activity, RNA polymerase II-specific"/>
    <property type="evidence" value="ECO:0007669"/>
    <property type="project" value="InterPro"/>
</dbReference>